<dbReference type="InterPro" id="IPR007658">
    <property type="entry name" value="DUF594"/>
</dbReference>
<feature type="transmembrane region" description="Helical" evidence="1">
    <location>
        <begin position="39"/>
        <end position="63"/>
    </location>
</feature>
<dbReference type="InterPro" id="IPR025315">
    <property type="entry name" value="DUF4220"/>
</dbReference>
<gene>
    <name evidence="3" type="ORF">GQ55_2G019400</name>
</gene>
<dbReference type="Pfam" id="PF13968">
    <property type="entry name" value="DUF4220"/>
    <property type="match status" value="1"/>
</dbReference>
<keyword evidence="1" id="KW-0812">Transmembrane</keyword>
<keyword evidence="1" id="KW-1133">Transmembrane helix</keyword>
<dbReference type="STRING" id="1504633.A0A2T7EKJ2"/>
<keyword evidence="1" id="KW-0472">Membrane</keyword>
<feature type="transmembrane region" description="Helical" evidence="1">
    <location>
        <begin position="119"/>
        <end position="144"/>
    </location>
</feature>
<evidence type="ECO:0000259" key="2">
    <source>
        <dbReference type="Pfam" id="PF13968"/>
    </source>
</evidence>
<feature type="transmembrane region" description="Helical" evidence="1">
    <location>
        <begin position="370"/>
        <end position="394"/>
    </location>
</feature>
<protein>
    <recommendedName>
        <fullName evidence="2">DUF4220 domain-containing protein</fullName>
    </recommendedName>
</protein>
<dbReference type="EMBL" id="CM009750">
    <property type="protein sequence ID" value="PUZ68344.1"/>
    <property type="molecule type" value="Genomic_DNA"/>
</dbReference>
<evidence type="ECO:0000313" key="4">
    <source>
        <dbReference type="Proteomes" id="UP000244336"/>
    </source>
</evidence>
<feature type="transmembrane region" description="Helical" evidence="1">
    <location>
        <begin position="75"/>
        <end position="99"/>
    </location>
</feature>
<accession>A0A2T7EKJ2</accession>
<proteinExistence type="predicted"/>
<dbReference type="Pfam" id="PF04578">
    <property type="entry name" value="DUF594"/>
    <property type="match status" value="1"/>
</dbReference>
<keyword evidence="4" id="KW-1185">Reference proteome</keyword>
<dbReference type="Gramene" id="PUZ68344">
    <property type="protein sequence ID" value="PUZ68344"/>
    <property type="gene ID" value="GQ55_2G019400"/>
</dbReference>
<dbReference type="Proteomes" id="UP000244336">
    <property type="component" value="Chromosome 2"/>
</dbReference>
<dbReference type="AlphaFoldDB" id="A0A2T7EKJ2"/>
<evidence type="ECO:0000313" key="3">
    <source>
        <dbReference type="EMBL" id="PUZ68344.1"/>
    </source>
</evidence>
<feature type="transmembrane region" description="Helical" evidence="1">
    <location>
        <begin position="156"/>
        <end position="174"/>
    </location>
</feature>
<sequence length="781" mass="87529">MAGTNSTAICYDASLQQCSSSISCSHESMAAFRKAMGGALWRVNTLVLVDAILAGVIVGIGAYAQRYRHHPFTRFIYLGATTLLLPITSYVVSTISTNSNDYISSYESATLAASCRGGFHYFTAVSWAFLVQITMINTSVIVAVDDREGRNRGPPVQLLVQGLWTLYLGVSAMGPITANIWPFYLELMLFAIICAKIVLKYYAFEKARRSLAFGRSPRLVSGYMEQPQVRRQPAEPWVGENVPPPPPPPPLLVMGEDGIHVENQPRGYAGFVNNGNGLVTLDMVWQQGNERADLCLSFALFKLLRCRFARYENANVTSMWTLNFFWRRFLLLSREGNHDTRRVFRVIADELSFIQDYYFSSLPVSYSKSWLPILSVSISLLSITYCILATVFIVRGLVSNWKSKYNHQLRCHFWCNDRHLISNRQDKNFGFFVFDDIPLFLLLALVVIAEFKYIASYICSNWTKVSLICYNKDMPICSIMTACKNLLLQCKWGLMKHWDEKLGQSSILVLHPRTTLLVPLRRLLGLPDLDRSVKMPEAVKVSIIDALRRSSRDGHRFSNGVRFPRLSRAGGMFPRAFSSNGTSETILTWHIATSILEMRHQCRHGQGGQGSSTFDLNCRITATHLSRYCAYLMAWSPDLLPDDDEWSRSLYETVKKDAKRALAGHAAQGSLAPMAKFEQVAQLLLIVDSKYEVLKNGVRLGKQLVVVEGEERAWVVLAEFWSEMILYIAPSDNIRGHLKAIARGGELITLLWAMLTHAGIVSRRGDAGGGAAAGEGTGSVR</sequence>
<dbReference type="PANTHER" id="PTHR31325">
    <property type="entry name" value="OS01G0798800 PROTEIN-RELATED"/>
    <property type="match status" value="1"/>
</dbReference>
<feature type="domain" description="DUF4220" evidence="2">
    <location>
        <begin position="80"/>
        <end position="508"/>
    </location>
</feature>
<feature type="transmembrane region" description="Helical" evidence="1">
    <location>
        <begin position="180"/>
        <end position="199"/>
    </location>
</feature>
<feature type="transmembrane region" description="Helical" evidence="1">
    <location>
        <begin position="437"/>
        <end position="455"/>
    </location>
</feature>
<organism evidence="3 4">
    <name type="scientific">Panicum hallii var. hallii</name>
    <dbReference type="NCBI Taxonomy" id="1504633"/>
    <lineage>
        <taxon>Eukaryota</taxon>
        <taxon>Viridiplantae</taxon>
        <taxon>Streptophyta</taxon>
        <taxon>Embryophyta</taxon>
        <taxon>Tracheophyta</taxon>
        <taxon>Spermatophyta</taxon>
        <taxon>Magnoliopsida</taxon>
        <taxon>Liliopsida</taxon>
        <taxon>Poales</taxon>
        <taxon>Poaceae</taxon>
        <taxon>PACMAD clade</taxon>
        <taxon>Panicoideae</taxon>
        <taxon>Panicodae</taxon>
        <taxon>Paniceae</taxon>
        <taxon>Panicinae</taxon>
        <taxon>Panicum</taxon>
        <taxon>Panicum sect. Panicum</taxon>
    </lineage>
</organism>
<evidence type="ECO:0000256" key="1">
    <source>
        <dbReference type="SAM" id="Phobius"/>
    </source>
</evidence>
<reference evidence="3 4" key="1">
    <citation type="submission" date="2018-04" db="EMBL/GenBank/DDBJ databases">
        <title>WGS assembly of Panicum hallii var. hallii HAL2.</title>
        <authorList>
            <person name="Lovell J."/>
            <person name="Jenkins J."/>
            <person name="Lowry D."/>
            <person name="Mamidi S."/>
            <person name="Sreedasyam A."/>
            <person name="Weng X."/>
            <person name="Barry K."/>
            <person name="Bonette J."/>
            <person name="Campitelli B."/>
            <person name="Daum C."/>
            <person name="Gordon S."/>
            <person name="Gould B."/>
            <person name="Lipzen A."/>
            <person name="MacQueen A."/>
            <person name="Palacio-Mejia J."/>
            <person name="Plott C."/>
            <person name="Shakirov E."/>
            <person name="Shu S."/>
            <person name="Yoshinaga Y."/>
            <person name="Zane M."/>
            <person name="Rokhsar D."/>
            <person name="Grimwood J."/>
            <person name="Schmutz J."/>
            <person name="Juenger T."/>
        </authorList>
    </citation>
    <scope>NUCLEOTIDE SEQUENCE [LARGE SCALE GENOMIC DNA]</scope>
    <source>
        <strain evidence="4">cv. HAL2</strain>
    </source>
</reference>
<dbReference type="OrthoDB" id="693467at2759"/>
<name>A0A2T7EKJ2_9POAL</name>